<feature type="domain" description="Restriction endonuclease type IV Mrr" evidence="2">
    <location>
        <begin position="1"/>
        <end position="107"/>
    </location>
</feature>
<gene>
    <name evidence="3" type="ORF">KS407_05810</name>
</gene>
<comment type="caution">
    <text evidence="3">The sequence shown here is derived from an EMBL/GenBank/DDBJ whole genome shotgun (WGS) entry which is preliminary data.</text>
</comment>
<dbReference type="SUPFAM" id="SSF57783">
    <property type="entry name" value="Zinc beta-ribbon"/>
    <property type="match status" value="1"/>
</dbReference>
<dbReference type="InterPro" id="IPR013498">
    <property type="entry name" value="Topo_IA_Znf"/>
</dbReference>
<dbReference type="InterPro" id="IPR011335">
    <property type="entry name" value="Restrct_endonuc-II-like"/>
</dbReference>
<accession>A0ABS6JR02</accession>
<feature type="domain" description="DNA topoisomerase type IA zn finger" evidence="1">
    <location>
        <begin position="134"/>
        <end position="167"/>
    </location>
</feature>
<dbReference type="PANTHER" id="PTHR30015:SF6">
    <property type="entry name" value="SLL1429 PROTEIN"/>
    <property type="match status" value="1"/>
</dbReference>
<dbReference type="Gene3D" id="3.30.65.10">
    <property type="entry name" value="Bacterial Topoisomerase I, domain 1"/>
    <property type="match status" value="1"/>
</dbReference>
<dbReference type="Gene3D" id="3.40.1350.10">
    <property type="match status" value="1"/>
</dbReference>
<dbReference type="GO" id="GO:0016787">
    <property type="term" value="F:hydrolase activity"/>
    <property type="evidence" value="ECO:0007669"/>
    <property type="project" value="UniProtKB-KW"/>
</dbReference>
<keyword evidence="3" id="KW-0540">Nuclease</keyword>
<dbReference type="InterPro" id="IPR052906">
    <property type="entry name" value="Type_IV_Methyl-Rstrct_Enzyme"/>
</dbReference>
<evidence type="ECO:0000259" key="2">
    <source>
        <dbReference type="Pfam" id="PF04471"/>
    </source>
</evidence>
<dbReference type="EC" id="3.1.21.-" evidence="3"/>
<keyword evidence="3" id="KW-0255">Endonuclease</keyword>
<protein>
    <submittedName>
        <fullName evidence="3">Restriction endonuclease</fullName>
        <ecNumber evidence="3">3.1.21.-</ecNumber>
    </submittedName>
</protein>
<keyword evidence="4" id="KW-1185">Reference proteome</keyword>
<dbReference type="InterPro" id="IPR007560">
    <property type="entry name" value="Restrct_endonuc_IV_Mrr"/>
</dbReference>
<evidence type="ECO:0000259" key="1">
    <source>
        <dbReference type="Pfam" id="PF01396"/>
    </source>
</evidence>
<dbReference type="Proteomes" id="UP000790580">
    <property type="component" value="Unassembled WGS sequence"/>
</dbReference>
<organism evidence="3 4">
    <name type="scientific">Evansella alkalicola</name>
    <dbReference type="NCBI Taxonomy" id="745819"/>
    <lineage>
        <taxon>Bacteria</taxon>
        <taxon>Bacillati</taxon>
        <taxon>Bacillota</taxon>
        <taxon>Bacilli</taxon>
        <taxon>Bacillales</taxon>
        <taxon>Bacillaceae</taxon>
        <taxon>Evansella</taxon>
    </lineage>
</organism>
<reference evidence="3 4" key="1">
    <citation type="submission" date="2021-06" db="EMBL/GenBank/DDBJ databases">
        <title>Bacillus sp. RD4P76, an endophyte from a halophyte.</title>
        <authorList>
            <person name="Sun J.-Q."/>
        </authorList>
    </citation>
    <scope>NUCLEOTIDE SEQUENCE [LARGE SCALE GENOMIC DNA]</scope>
    <source>
        <strain evidence="3 4">JCM 17098</strain>
    </source>
</reference>
<dbReference type="Pfam" id="PF04471">
    <property type="entry name" value="Mrr_cat"/>
    <property type="match status" value="1"/>
</dbReference>
<sequence length="168" mass="19212">MTGIQFEYYLKLFFQQQGYRVDETKTTGDFGADLVLSKKESRIIVQAKRYKNRVGIKAIQEAVSAVAHYRAKEAWVVTNSEFTAAAMELARSNKVKLIEREELMKMILELNGEEPTHLVASTKEAEDVGEIKLICKRCGDVLIKRKSSRGEFYGCKSFPKCRYKENIS</sequence>
<name>A0ABS6JR02_9BACI</name>
<dbReference type="EMBL" id="JAHQCR010000025">
    <property type="protein sequence ID" value="MBU9720965.1"/>
    <property type="molecule type" value="Genomic_DNA"/>
</dbReference>
<proteinExistence type="predicted"/>
<dbReference type="GO" id="GO:0004519">
    <property type="term" value="F:endonuclease activity"/>
    <property type="evidence" value="ECO:0007669"/>
    <property type="project" value="UniProtKB-KW"/>
</dbReference>
<keyword evidence="3" id="KW-0378">Hydrolase</keyword>
<dbReference type="PANTHER" id="PTHR30015">
    <property type="entry name" value="MRR RESTRICTION SYSTEM PROTEIN"/>
    <property type="match status" value="1"/>
</dbReference>
<evidence type="ECO:0000313" key="4">
    <source>
        <dbReference type="Proteomes" id="UP000790580"/>
    </source>
</evidence>
<dbReference type="SUPFAM" id="SSF52980">
    <property type="entry name" value="Restriction endonuclease-like"/>
    <property type="match status" value="1"/>
</dbReference>
<dbReference type="InterPro" id="IPR011856">
    <property type="entry name" value="tRNA_endonuc-like_dom_sf"/>
</dbReference>
<evidence type="ECO:0000313" key="3">
    <source>
        <dbReference type="EMBL" id="MBU9720965.1"/>
    </source>
</evidence>
<dbReference type="Pfam" id="PF01396">
    <property type="entry name" value="Zn_ribbon_Top1"/>
    <property type="match status" value="1"/>
</dbReference>